<feature type="domain" description="HAMP" evidence="12">
    <location>
        <begin position="214"/>
        <end position="266"/>
    </location>
</feature>
<protein>
    <submittedName>
        <fullName evidence="13">Methyl-accepting chemotaxis protein</fullName>
    </submittedName>
</protein>
<evidence type="ECO:0000313" key="14">
    <source>
        <dbReference type="Proteomes" id="UP000182858"/>
    </source>
</evidence>
<dbReference type="Pfam" id="PF00015">
    <property type="entry name" value="MCPsignal"/>
    <property type="match status" value="1"/>
</dbReference>
<evidence type="ECO:0000256" key="9">
    <source>
        <dbReference type="ARBA" id="ARBA00029447"/>
    </source>
</evidence>
<accession>A0ABY0N073</accession>
<dbReference type="Gene3D" id="1.10.287.950">
    <property type="entry name" value="Methyl-accepting chemotaxis protein"/>
    <property type="match status" value="1"/>
</dbReference>
<comment type="subcellular location">
    <subcellularLocation>
        <location evidence="1">Cell membrane</location>
    </subcellularLocation>
</comment>
<dbReference type="PRINTS" id="PR00260">
    <property type="entry name" value="CHEMTRNSDUCR"/>
</dbReference>
<evidence type="ECO:0000259" key="11">
    <source>
        <dbReference type="PROSITE" id="PS50111"/>
    </source>
</evidence>
<comment type="similarity">
    <text evidence="9">Belongs to the methyl-accepting chemotaxis (MCP) protein family.</text>
</comment>
<dbReference type="PROSITE" id="PS50885">
    <property type="entry name" value="HAMP"/>
    <property type="match status" value="1"/>
</dbReference>
<evidence type="ECO:0000256" key="10">
    <source>
        <dbReference type="PROSITE-ProRule" id="PRU00284"/>
    </source>
</evidence>
<keyword evidence="3" id="KW-0488">Methylation</keyword>
<evidence type="ECO:0000256" key="2">
    <source>
        <dbReference type="ARBA" id="ARBA00022475"/>
    </source>
</evidence>
<name>A0ABY0N073_9PSED</name>
<organism evidence="13 14">
    <name type="scientific">Pseudomonas extremaustralis</name>
    <dbReference type="NCBI Taxonomy" id="359110"/>
    <lineage>
        <taxon>Bacteria</taxon>
        <taxon>Pseudomonadati</taxon>
        <taxon>Pseudomonadota</taxon>
        <taxon>Gammaproteobacteria</taxon>
        <taxon>Pseudomonadales</taxon>
        <taxon>Pseudomonadaceae</taxon>
        <taxon>Pseudomonas</taxon>
    </lineage>
</organism>
<dbReference type="SMART" id="SM00283">
    <property type="entry name" value="MA"/>
    <property type="match status" value="1"/>
</dbReference>
<dbReference type="EMBL" id="LT629689">
    <property type="protein sequence ID" value="SDE76372.1"/>
    <property type="molecule type" value="Genomic_DNA"/>
</dbReference>
<reference evidence="13 14" key="1">
    <citation type="submission" date="2016-10" db="EMBL/GenBank/DDBJ databases">
        <authorList>
            <person name="Varghese N."/>
            <person name="Submissions S."/>
        </authorList>
    </citation>
    <scope>NUCLEOTIDE SEQUENCE [LARGE SCALE GENOMIC DNA]</scope>
    <source>
        <strain evidence="13 14">DSM 17835</strain>
    </source>
</reference>
<dbReference type="PANTHER" id="PTHR32089:SF120">
    <property type="entry name" value="METHYL-ACCEPTING CHEMOTAXIS PROTEIN TLPQ"/>
    <property type="match status" value="1"/>
</dbReference>
<keyword evidence="8 10" id="KW-0807">Transducer</keyword>
<dbReference type="Pfam" id="PF12729">
    <property type="entry name" value="4HB_MCP_1"/>
    <property type="match status" value="1"/>
</dbReference>
<evidence type="ECO:0000256" key="5">
    <source>
        <dbReference type="ARBA" id="ARBA00022692"/>
    </source>
</evidence>
<evidence type="ECO:0000256" key="1">
    <source>
        <dbReference type="ARBA" id="ARBA00004236"/>
    </source>
</evidence>
<dbReference type="InterPro" id="IPR024478">
    <property type="entry name" value="HlyB_4HB_MCP"/>
</dbReference>
<evidence type="ECO:0000256" key="8">
    <source>
        <dbReference type="ARBA" id="ARBA00023224"/>
    </source>
</evidence>
<evidence type="ECO:0000259" key="12">
    <source>
        <dbReference type="PROSITE" id="PS50885"/>
    </source>
</evidence>
<dbReference type="CDD" id="cd11386">
    <property type="entry name" value="MCP_signal"/>
    <property type="match status" value="1"/>
</dbReference>
<sequence>MAAMSIRALKLNLRTTLCFGVVCLLLLIQGAMTLIKVDKVYSSTVDIETNWLPSIRLGGEIDAAFYKLRLDLRRFVMEIPRHDPASIEKLKSVRADALEIAERYAPLVSSPEEQAKYNEVLGGIKNYSQKMDEFLAQASTMSDEQMSTYLRDVNGPIALEVQRVISELIALNSRGSSEAVQVASDEYHAARLFTWILMIGSLLVGIVITRLFTRSIIKPVHELLVSTGKIADGDLRVDIAVNGNDELTELQRSTAAMQMSLKSTLQNISHASGQLASAAEEMSAITRESSAGIERQSMETDQAATAVNEMTAAVEEVARNAISASQSTQDSQRSAKIGQERVAQTIASIEKLSTTVQQTGVEVEGLAKQAQDIARVVEVIRSIAEQTNLLALNAAIEAARAGEQGRGFAVVADEVRALAHRTQTSTQEIEHMIAKIQSCSSEAVSSMELNRNDAVDSLKIAHEAGAALVQITEAIADINDRNLLIATASEEQAHVARSVDQNLISIRDLSVQSSSAANQTSVASHELSTLAVDLKQIVAKFSVN</sequence>
<dbReference type="InterPro" id="IPR003660">
    <property type="entry name" value="HAMP_dom"/>
</dbReference>
<gene>
    <name evidence="13" type="ORF">SAMN05216591_0862</name>
</gene>
<evidence type="ECO:0000256" key="7">
    <source>
        <dbReference type="ARBA" id="ARBA00023136"/>
    </source>
</evidence>
<evidence type="ECO:0000313" key="13">
    <source>
        <dbReference type="EMBL" id="SDE76372.1"/>
    </source>
</evidence>
<evidence type="ECO:0000256" key="3">
    <source>
        <dbReference type="ARBA" id="ARBA00022481"/>
    </source>
</evidence>
<dbReference type="InterPro" id="IPR004089">
    <property type="entry name" value="MCPsignal_dom"/>
</dbReference>
<keyword evidence="5" id="KW-0812">Transmembrane</keyword>
<dbReference type="CDD" id="cd06225">
    <property type="entry name" value="HAMP"/>
    <property type="match status" value="1"/>
</dbReference>
<dbReference type="SMART" id="SM00304">
    <property type="entry name" value="HAMP"/>
    <property type="match status" value="1"/>
</dbReference>
<feature type="domain" description="Methyl-accepting transducer" evidence="11">
    <location>
        <begin position="271"/>
        <end position="507"/>
    </location>
</feature>
<evidence type="ECO:0000256" key="6">
    <source>
        <dbReference type="ARBA" id="ARBA00022989"/>
    </source>
</evidence>
<proteinExistence type="inferred from homology"/>
<dbReference type="SUPFAM" id="SSF58104">
    <property type="entry name" value="Methyl-accepting chemotaxis protein (MCP) signaling domain"/>
    <property type="match status" value="1"/>
</dbReference>
<dbReference type="InterPro" id="IPR004090">
    <property type="entry name" value="Chemotax_Me-accpt_rcpt"/>
</dbReference>
<dbReference type="PANTHER" id="PTHR32089">
    <property type="entry name" value="METHYL-ACCEPTING CHEMOTAXIS PROTEIN MCPB"/>
    <property type="match status" value="1"/>
</dbReference>
<keyword evidence="4" id="KW-0145">Chemotaxis</keyword>
<keyword evidence="14" id="KW-1185">Reference proteome</keyword>
<keyword evidence="7" id="KW-0472">Membrane</keyword>
<keyword evidence="2" id="KW-1003">Cell membrane</keyword>
<dbReference type="Proteomes" id="UP000182858">
    <property type="component" value="Chromosome I"/>
</dbReference>
<keyword evidence="6" id="KW-1133">Transmembrane helix</keyword>
<evidence type="ECO:0000256" key="4">
    <source>
        <dbReference type="ARBA" id="ARBA00022500"/>
    </source>
</evidence>
<dbReference type="PROSITE" id="PS50111">
    <property type="entry name" value="CHEMOTAXIS_TRANSDUC_2"/>
    <property type="match status" value="1"/>
</dbReference>
<dbReference type="Pfam" id="PF00672">
    <property type="entry name" value="HAMP"/>
    <property type="match status" value="1"/>
</dbReference>